<dbReference type="Pfam" id="PF12697">
    <property type="entry name" value="Abhydrolase_6"/>
    <property type="match status" value="1"/>
</dbReference>
<dbReference type="SUPFAM" id="SSF53474">
    <property type="entry name" value="alpha/beta-Hydrolases"/>
    <property type="match status" value="1"/>
</dbReference>
<evidence type="ECO:0000313" key="3">
    <source>
        <dbReference type="EMBL" id="PXF42246.1"/>
    </source>
</evidence>
<dbReference type="Proteomes" id="UP000247409">
    <property type="component" value="Unassembled WGS sequence"/>
</dbReference>
<dbReference type="GO" id="GO:0042171">
    <property type="term" value="F:lysophosphatidic acid acyltransferase activity"/>
    <property type="evidence" value="ECO:0007669"/>
    <property type="project" value="TreeGrafter"/>
</dbReference>
<reference evidence="3 4" key="1">
    <citation type="journal article" date="2018" name="Mol. Biol. Evol.">
        <title>Analysis of the draft genome of the red seaweed Gracilariopsis chorda provides insights into genome size evolution in Rhodophyta.</title>
        <authorList>
            <person name="Lee J."/>
            <person name="Yang E.C."/>
            <person name="Graf L."/>
            <person name="Yang J.H."/>
            <person name="Qiu H."/>
            <person name="Zel Zion U."/>
            <person name="Chan C.X."/>
            <person name="Stephens T.G."/>
            <person name="Weber A.P.M."/>
            <person name="Boo G.H."/>
            <person name="Boo S.M."/>
            <person name="Kim K.M."/>
            <person name="Shin Y."/>
            <person name="Jung M."/>
            <person name="Lee S.J."/>
            <person name="Yim H.S."/>
            <person name="Lee J.H."/>
            <person name="Bhattacharya D."/>
            <person name="Yoon H.S."/>
        </authorList>
    </citation>
    <scope>NUCLEOTIDE SEQUENCE [LARGE SCALE GENOMIC DNA]</scope>
    <source>
        <strain evidence="3 4">SKKU-2015</strain>
        <tissue evidence="3">Whole body</tissue>
    </source>
</reference>
<dbReference type="EMBL" id="NBIV01000170">
    <property type="protein sequence ID" value="PXF42246.1"/>
    <property type="molecule type" value="Genomic_DNA"/>
</dbReference>
<dbReference type="PANTHER" id="PTHR42886:SF29">
    <property type="entry name" value="PUMMELIG, ISOFORM A"/>
    <property type="match status" value="1"/>
</dbReference>
<sequence>MRLFSVALRLFRLAGEAFFFLELNRLFGRFLHGTVHHRKTALRLAESHLLSHVSAPCRTVTISLPSNLAIHTIIVGAAATNPTNIGARPLVLLHGHSMGAASFFRNLDHFIHMGFTSIFAPDLPGWASSSRPLFTGDVQDALAFFLIPFYDWLSHFNLPSFTLAAHSLGAYLAHEYTVLHPKRVSRLILTAPAAITRNTPLQIAMWFNFTPQRFLTRGGLFAHLIFATLYPSTKAYNLPGFRDFTLFSNSLMHSSGDAAAAAMIRITRTGLFSWQSECVRPLLERVSRLHCTVHIITGDDDCLVGVHAVRQLHTAMLAAGNHATIEVIPGADHSPHICAPQLFAKAVMRSLSHFRSSHPYLQPSASVTSPFLFTS</sequence>
<keyword evidence="3" id="KW-0012">Acyltransferase</keyword>
<dbReference type="InterPro" id="IPR029058">
    <property type="entry name" value="AB_hydrolase_fold"/>
</dbReference>
<keyword evidence="3" id="KW-0808">Transferase</keyword>
<dbReference type="GO" id="GO:0055088">
    <property type="term" value="P:lipid homeostasis"/>
    <property type="evidence" value="ECO:0007669"/>
    <property type="project" value="TreeGrafter"/>
</dbReference>
<dbReference type="PANTHER" id="PTHR42886">
    <property type="entry name" value="RE40534P-RELATED"/>
    <property type="match status" value="1"/>
</dbReference>
<accession>A0A2V3IJH4</accession>
<dbReference type="GO" id="GO:0006654">
    <property type="term" value="P:phosphatidic acid biosynthetic process"/>
    <property type="evidence" value="ECO:0007669"/>
    <property type="project" value="TreeGrafter"/>
</dbReference>
<proteinExistence type="inferred from homology"/>
<evidence type="ECO:0000256" key="1">
    <source>
        <dbReference type="ARBA" id="ARBA00038097"/>
    </source>
</evidence>
<dbReference type="AlphaFoldDB" id="A0A2V3IJH4"/>
<dbReference type="STRING" id="448386.A0A2V3IJH4"/>
<name>A0A2V3IJH4_9FLOR</name>
<dbReference type="GO" id="GO:0052689">
    <property type="term" value="F:carboxylic ester hydrolase activity"/>
    <property type="evidence" value="ECO:0007669"/>
    <property type="project" value="TreeGrafter"/>
</dbReference>
<keyword evidence="4" id="KW-1185">Reference proteome</keyword>
<evidence type="ECO:0000259" key="2">
    <source>
        <dbReference type="Pfam" id="PF12697"/>
    </source>
</evidence>
<protein>
    <submittedName>
        <fullName evidence="3">Putative 1-acylglycerol-3-phosphate O-acyltransferase</fullName>
    </submittedName>
</protein>
<comment type="similarity">
    <text evidence="1">Belongs to the peptidase S33 family. ABHD4/ABHD5 subfamily.</text>
</comment>
<comment type="caution">
    <text evidence="3">The sequence shown here is derived from an EMBL/GenBank/DDBJ whole genome shotgun (WGS) entry which is preliminary data.</text>
</comment>
<dbReference type="OrthoDB" id="7457040at2759"/>
<gene>
    <name evidence="3" type="ORF">BWQ96_08024</name>
</gene>
<feature type="domain" description="AB hydrolase-1" evidence="2">
    <location>
        <begin position="90"/>
        <end position="345"/>
    </location>
</feature>
<dbReference type="InterPro" id="IPR000073">
    <property type="entry name" value="AB_hydrolase_1"/>
</dbReference>
<organism evidence="3 4">
    <name type="scientific">Gracilariopsis chorda</name>
    <dbReference type="NCBI Taxonomy" id="448386"/>
    <lineage>
        <taxon>Eukaryota</taxon>
        <taxon>Rhodophyta</taxon>
        <taxon>Florideophyceae</taxon>
        <taxon>Rhodymeniophycidae</taxon>
        <taxon>Gracilariales</taxon>
        <taxon>Gracilariaceae</taxon>
        <taxon>Gracilariopsis</taxon>
    </lineage>
</organism>
<dbReference type="Gene3D" id="3.40.50.1820">
    <property type="entry name" value="alpha/beta hydrolase"/>
    <property type="match status" value="1"/>
</dbReference>
<evidence type="ECO:0000313" key="4">
    <source>
        <dbReference type="Proteomes" id="UP000247409"/>
    </source>
</evidence>